<sequence>MKQGSGWLRKAMGKGVRAVLGLVLLVLGICGFFTVPASLTEYPVVLPKEGQPRWARGAFHVHTTRSDGHGSPLEVARAAKAAGLDFVVLTDHNDFAPPPPTWVEGVLLIPAVEISTSAGHLVAFGMYQPLEGMKRWMPASDAVRAVHAAQGMAVLAHPVQRHNPWTDEASAHEAEGFELYSADTFFRHAMSHPMSRLLPAVGAYLAKPMHGVMVLVAPEPGPGERFMELSREESKVAFCAHDAHGLPSYESVFRSLAMYLPPDIVAWPLPEDAKAAANLVTYALRGGTSVCAFRALGEPEGFTMEGMDAERREARVGDVLEVHIPGIPDPERVRVEVWGAGRLGQDGTSVELTGEGVVRVEVWVQAPGRFFGSEWRPWIVPSPVRVLPRGPGI</sequence>
<organism evidence="2 3">
    <name type="scientific">Myxococcus stipitatus (strain DSM 14675 / JCM 12634 / Mx s8)</name>
    <dbReference type="NCBI Taxonomy" id="1278073"/>
    <lineage>
        <taxon>Bacteria</taxon>
        <taxon>Pseudomonadati</taxon>
        <taxon>Myxococcota</taxon>
        <taxon>Myxococcia</taxon>
        <taxon>Myxococcales</taxon>
        <taxon>Cystobacterineae</taxon>
        <taxon>Myxococcaceae</taxon>
        <taxon>Myxococcus</taxon>
    </lineage>
</organism>
<dbReference type="Proteomes" id="UP000011131">
    <property type="component" value="Chromosome"/>
</dbReference>
<dbReference type="PANTHER" id="PTHR42924:SF3">
    <property type="entry name" value="POLYMERASE_HISTIDINOL PHOSPHATASE N-TERMINAL DOMAIN-CONTAINING PROTEIN"/>
    <property type="match status" value="1"/>
</dbReference>
<evidence type="ECO:0000313" key="3">
    <source>
        <dbReference type="Proteomes" id="UP000011131"/>
    </source>
</evidence>
<dbReference type="EMBL" id="CP004025">
    <property type="protein sequence ID" value="AGC46454.1"/>
    <property type="molecule type" value="Genomic_DNA"/>
</dbReference>
<dbReference type="Gene3D" id="3.20.20.140">
    <property type="entry name" value="Metal-dependent hydrolases"/>
    <property type="match status" value="1"/>
</dbReference>
<evidence type="ECO:0000313" key="2">
    <source>
        <dbReference type="EMBL" id="AGC46454.1"/>
    </source>
</evidence>
<feature type="domain" description="Polymerase/histidinol phosphatase N-terminal" evidence="1">
    <location>
        <begin position="57"/>
        <end position="118"/>
    </location>
</feature>
<dbReference type="GO" id="GO:0004534">
    <property type="term" value="F:5'-3' RNA exonuclease activity"/>
    <property type="evidence" value="ECO:0007669"/>
    <property type="project" value="TreeGrafter"/>
</dbReference>
<dbReference type="PATRIC" id="fig|1278073.3.peg.5241"/>
<dbReference type="RefSeq" id="WP_015350710.1">
    <property type="nucleotide sequence ID" value="NC_020126.1"/>
</dbReference>
<name>L7UJ36_MYXSD</name>
<dbReference type="AlphaFoldDB" id="L7UJ36"/>
<gene>
    <name evidence="2" type="ordered locus">MYSTI_05172</name>
</gene>
<dbReference type="PANTHER" id="PTHR42924">
    <property type="entry name" value="EXONUCLEASE"/>
    <property type="match status" value="1"/>
</dbReference>
<dbReference type="SMART" id="SM00481">
    <property type="entry name" value="POLIIIAc"/>
    <property type="match status" value="1"/>
</dbReference>
<dbReference type="STRING" id="1278073.MYSTI_05172"/>
<dbReference type="SUPFAM" id="SSF89550">
    <property type="entry name" value="PHP domain-like"/>
    <property type="match status" value="1"/>
</dbReference>
<dbReference type="eggNOG" id="COG0613">
    <property type="taxonomic scope" value="Bacteria"/>
</dbReference>
<evidence type="ECO:0000259" key="1">
    <source>
        <dbReference type="SMART" id="SM00481"/>
    </source>
</evidence>
<dbReference type="InterPro" id="IPR016195">
    <property type="entry name" value="Pol/histidinol_Pase-like"/>
</dbReference>
<dbReference type="KEGG" id="msd:MYSTI_05172"/>
<protein>
    <submittedName>
        <fullName evidence="2">Phosphotransferase domain-containing protein</fullName>
    </submittedName>
</protein>
<dbReference type="GO" id="GO:0035312">
    <property type="term" value="F:5'-3' DNA exonuclease activity"/>
    <property type="evidence" value="ECO:0007669"/>
    <property type="project" value="TreeGrafter"/>
</dbReference>
<proteinExistence type="predicted"/>
<keyword evidence="3" id="KW-1185">Reference proteome</keyword>
<keyword evidence="2" id="KW-0808">Transferase</keyword>
<dbReference type="GO" id="GO:0016740">
    <property type="term" value="F:transferase activity"/>
    <property type="evidence" value="ECO:0007669"/>
    <property type="project" value="UniProtKB-KW"/>
</dbReference>
<dbReference type="InterPro" id="IPR003141">
    <property type="entry name" value="Pol/His_phosphatase_N"/>
</dbReference>
<reference evidence="2 3" key="1">
    <citation type="journal article" date="2013" name="Genome Announc.">
        <title>Complete genome sequence of Myxococcus stipitatus strain DSM 14675, a fruiting myxobacterium.</title>
        <authorList>
            <person name="Huntley S."/>
            <person name="Kneip S."/>
            <person name="Treuner-Lange A."/>
            <person name="Sogaard-Andersen L."/>
        </authorList>
    </citation>
    <scope>NUCLEOTIDE SEQUENCE [LARGE SCALE GENOMIC DNA]</scope>
    <source>
        <strain evidence="3">DSM 14675 / JCM 12634 / Mx s8</strain>
    </source>
</reference>
<dbReference type="HOGENOM" id="CLU_796762_0_0_7"/>
<dbReference type="InterPro" id="IPR052018">
    <property type="entry name" value="PHP_domain"/>
</dbReference>
<accession>L7UJ36</accession>